<gene>
    <name evidence="3" type="ORF">PZE19_29030</name>
</gene>
<keyword evidence="2" id="KW-1133">Transmembrane helix</keyword>
<evidence type="ECO:0000313" key="4">
    <source>
        <dbReference type="Proteomes" id="UP001216907"/>
    </source>
</evidence>
<comment type="caution">
    <text evidence="3">The sequence shown here is derived from an EMBL/GenBank/DDBJ whole genome shotgun (WGS) entry which is preliminary data.</text>
</comment>
<dbReference type="Proteomes" id="UP001216907">
    <property type="component" value="Unassembled WGS sequence"/>
</dbReference>
<dbReference type="EMBL" id="JARRAG010000002">
    <property type="protein sequence ID" value="MDG3007827.1"/>
    <property type="molecule type" value="Genomic_DNA"/>
</dbReference>
<dbReference type="InterPro" id="IPR041916">
    <property type="entry name" value="Anti_sigma_zinc_sf"/>
</dbReference>
<keyword evidence="2" id="KW-0472">Membrane</keyword>
<dbReference type="Gene3D" id="1.10.10.1320">
    <property type="entry name" value="Anti-sigma factor, zinc-finger domain"/>
    <property type="match status" value="1"/>
</dbReference>
<accession>A0ABT6FJR7</accession>
<feature type="region of interest" description="Disordered" evidence="1">
    <location>
        <begin position="239"/>
        <end position="292"/>
    </location>
</feature>
<evidence type="ECO:0000313" key="3">
    <source>
        <dbReference type="EMBL" id="MDG3007827.1"/>
    </source>
</evidence>
<keyword evidence="2" id="KW-0812">Transmembrane</keyword>
<reference evidence="3 4" key="1">
    <citation type="submission" date="2023-03" db="EMBL/GenBank/DDBJ databases">
        <title>Paludisphaera mucosa sp. nov. a novel planctomycete from northern fen.</title>
        <authorList>
            <person name="Ivanova A."/>
        </authorList>
    </citation>
    <scope>NUCLEOTIDE SEQUENCE [LARGE SCALE GENOMIC DNA]</scope>
    <source>
        <strain evidence="3 4">Pla2</strain>
    </source>
</reference>
<dbReference type="RefSeq" id="WP_277864099.1">
    <property type="nucleotide sequence ID" value="NZ_JARRAG010000002.1"/>
</dbReference>
<sequence>MKRTPDETACAWVRDRLPLFAADEDDPAPTADAGPARDERIAVEAHLERCAACRGRRDGLALAFDALAAAAAESPAEPHAPSLWPALQARIEAQAGRPRTRRAGEAAPGARSRGPLERAASRLAGVRDDLPLQRARIGDSAREQSPARLRAWLAPDRLLRPLAGPVGALAAAALAAIAVGLPLAQRLRDDSQGRIDAAATPLPALERAIPLVVTPPRADVIEAPVAEPGDLALVNERSLAQNTEPPLRDPDNRGLDVARPAPPPPATAPAVRFDLERGTPMPPDTLAGKPAY</sequence>
<feature type="compositionally biased region" description="Basic and acidic residues" evidence="1">
    <location>
        <begin position="246"/>
        <end position="256"/>
    </location>
</feature>
<feature type="region of interest" description="Disordered" evidence="1">
    <location>
        <begin position="94"/>
        <end position="118"/>
    </location>
</feature>
<keyword evidence="4" id="KW-1185">Reference proteome</keyword>
<proteinExistence type="predicted"/>
<feature type="transmembrane region" description="Helical" evidence="2">
    <location>
        <begin position="162"/>
        <end position="184"/>
    </location>
</feature>
<organism evidence="3 4">
    <name type="scientific">Paludisphaera mucosa</name>
    <dbReference type="NCBI Taxonomy" id="3030827"/>
    <lineage>
        <taxon>Bacteria</taxon>
        <taxon>Pseudomonadati</taxon>
        <taxon>Planctomycetota</taxon>
        <taxon>Planctomycetia</taxon>
        <taxon>Isosphaerales</taxon>
        <taxon>Isosphaeraceae</taxon>
        <taxon>Paludisphaera</taxon>
    </lineage>
</organism>
<protein>
    <submittedName>
        <fullName evidence="3">Zf-HC2 domain-containing protein</fullName>
    </submittedName>
</protein>
<evidence type="ECO:0000256" key="2">
    <source>
        <dbReference type="SAM" id="Phobius"/>
    </source>
</evidence>
<name>A0ABT6FJR7_9BACT</name>
<evidence type="ECO:0000256" key="1">
    <source>
        <dbReference type="SAM" id="MobiDB-lite"/>
    </source>
</evidence>